<accession>A0A915IDF2</accession>
<dbReference type="WBParaSite" id="nRc.2.0.1.t11917-RA">
    <property type="protein sequence ID" value="nRc.2.0.1.t11917-RA"/>
    <property type="gene ID" value="nRc.2.0.1.g11917"/>
</dbReference>
<name>A0A915IDF2_ROMCU</name>
<evidence type="ECO:0000313" key="2">
    <source>
        <dbReference type="WBParaSite" id="nRc.2.0.1.t11917-RA"/>
    </source>
</evidence>
<reference evidence="2" key="1">
    <citation type="submission" date="2022-11" db="UniProtKB">
        <authorList>
            <consortium name="WormBaseParasite"/>
        </authorList>
    </citation>
    <scope>IDENTIFICATION</scope>
</reference>
<proteinExistence type="predicted"/>
<dbReference type="AlphaFoldDB" id="A0A915IDF2"/>
<sequence>MLFYLVIGESERSGLERRQLPIVGDKNPWIFPLVKSGTVADETSTESAKPTAITSVSRIPAKDMTIPLTHVNFLWQ</sequence>
<protein>
    <submittedName>
        <fullName evidence="2">Uncharacterized protein</fullName>
    </submittedName>
</protein>
<dbReference type="Proteomes" id="UP000887565">
    <property type="component" value="Unplaced"/>
</dbReference>
<evidence type="ECO:0000313" key="1">
    <source>
        <dbReference type="Proteomes" id="UP000887565"/>
    </source>
</evidence>
<organism evidence="1 2">
    <name type="scientific">Romanomermis culicivorax</name>
    <name type="common">Nematode worm</name>
    <dbReference type="NCBI Taxonomy" id="13658"/>
    <lineage>
        <taxon>Eukaryota</taxon>
        <taxon>Metazoa</taxon>
        <taxon>Ecdysozoa</taxon>
        <taxon>Nematoda</taxon>
        <taxon>Enoplea</taxon>
        <taxon>Dorylaimia</taxon>
        <taxon>Mermithida</taxon>
        <taxon>Mermithoidea</taxon>
        <taxon>Mermithidae</taxon>
        <taxon>Romanomermis</taxon>
    </lineage>
</organism>
<keyword evidence="1" id="KW-1185">Reference proteome</keyword>